<dbReference type="Proteomes" id="UP001608902">
    <property type="component" value="Unassembled WGS sequence"/>
</dbReference>
<evidence type="ECO:0000313" key="2">
    <source>
        <dbReference type="Proteomes" id="UP001608902"/>
    </source>
</evidence>
<sequence>MASFTFYFRRPSSLIRFSIYAISYVHYVTSCPQSANKGIHQCVRPVAQYATVLNNEDLSAKSLMPIPKFGGPTMIPETGKQIFRNLCKLIDEFNECVAAFRKECSRHVSVLLIDASYGYLCNEGYSTFINHADCLLQLDQKSSVKKCHSETLMGIEKANRDQNLSVSAKLTRVCRTLNYFSNCVRIPILHECGYEAWLVIRQVLRDTTITLMPACHVLVNDPTSPQSLSLNENEIDAISADFSVSHPQPVIPCKLMYSVGLSVFV</sequence>
<dbReference type="PANTHER" id="PTHR37431">
    <property type="entry name" value="PROTEIN CBG06927"/>
    <property type="match status" value="1"/>
</dbReference>
<proteinExistence type="predicted"/>
<organism evidence="1 2">
    <name type="scientific">Gnathostoma spinigerum</name>
    <dbReference type="NCBI Taxonomy" id="75299"/>
    <lineage>
        <taxon>Eukaryota</taxon>
        <taxon>Metazoa</taxon>
        <taxon>Ecdysozoa</taxon>
        <taxon>Nematoda</taxon>
        <taxon>Chromadorea</taxon>
        <taxon>Rhabditida</taxon>
        <taxon>Spirurina</taxon>
        <taxon>Gnathostomatomorpha</taxon>
        <taxon>Gnathostomatoidea</taxon>
        <taxon>Gnathostomatidae</taxon>
        <taxon>Gnathostoma</taxon>
    </lineage>
</organism>
<protein>
    <recommendedName>
        <fullName evidence="3">DUF19 domain-containing protein</fullName>
    </recommendedName>
</protein>
<dbReference type="PANTHER" id="PTHR37431:SF3">
    <property type="entry name" value="DUF19 DOMAIN-CONTAINING PROTEIN"/>
    <property type="match status" value="1"/>
</dbReference>
<comment type="caution">
    <text evidence="1">The sequence shown here is derived from an EMBL/GenBank/DDBJ whole genome shotgun (WGS) entry which is preliminary data.</text>
</comment>
<gene>
    <name evidence="1" type="ORF">AB6A40_009467</name>
</gene>
<dbReference type="AlphaFoldDB" id="A0ABD6ESG9"/>
<reference evidence="1 2" key="1">
    <citation type="submission" date="2024-08" db="EMBL/GenBank/DDBJ databases">
        <title>Gnathostoma spinigerum genome.</title>
        <authorList>
            <person name="Gonzalez-Bertolin B."/>
            <person name="Monzon S."/>
            <person name="Zaballos A."/>
            <person name="Jimenez P."/>
            <person name="Dekumyoy P."/>
            <person name="Varona S."/>
            <person name="Cuesta I."/>
            <person name="Sumanam S."/>
            <person name="Adisakwattana P."/>
            <person name="Gasser R.B."/>
            <person name="Hernandez-Gonzalez A."/>
            <person name="Young N.D."/>
            <person name="Perteguer M.J."/>
        </authorList>
    </citation>
    <scope>NUCLEOTIDE SEQUENCE [LARGE SCALE GENOMIC DNA]</scope>
    <source>
        <strain evidence="1">AL3</strain>
        <tissue evidence="1">Liver</tissue>
    </source>
</reference>
<evidence type="ECO:0000313" key="1">
    <source>
        <dbReference type="EMBL" id="MFH4982758.1"/>
    </source>
</evidence>
<keyword evidence="2" id="KW-1185">Reference proteome</keyword>
<accession>A0ABD6ESG9</accession>
<name>A0ABD6ESG9_9BILA</name>
<evidence type="ECO:0008006" key="3">
    <source>
        <dbReference type="Google" id="ProtNLM"/>
    </source>
</evidence>
<dbReference type="EMBL" id="JBGFUD010010029">
    <property type="protein sequence ID" value="MFH4982758.1"/>
    <property type="molecule type" value="Genomic_DNA"/>
</dbReference>